<evidence type="ECO:0000256" key="2">
    <source>
        <dbReference type="PROSITE-ProRule" id="PRU00317"/>
    </source>
</evidence>
<sequence>MADFRACDDRGKKRKKKRSNMQMAKKFARRRNHGTDLDTETYQYMVRILELMREDFPSVEEKLMFINNVYEQSVGHEVEYSKNQVGSRVLESLLKYASLEAIQRFTDALSSSMRPISSDRFASHVLEKIIVVCADRGNKSKSILETPKSKETENVQDIVIDVKESEVKLYNDIVIKLSKYLINNLEEFVWDTYANHLLRTVVECLGGLIDTSDGQNRTKQMLHVIERREIIQEYKDFLIDACNRLYNWPQFLEFGRDELTSGLLQSILYSLKDIDKKLTKSFIKKITKECFSSKEDGKLSNIFDCESSIRLLEACLAVAKSKSFDNIYEEYFKGNLKNLCTTQGTIFSIQKLLDHCESKETFEQIFEEIESLFSDILQASYTGILVSVANASKRLQTKQGAYITMIIKMLGCDTSEEKQYQIIKCISTLKKQNELESLKKEDQTELPVHLHGSLIVQAVLNFNKPIKIVNSLLALNNEQLLNLISNPKGSHIVDAFMDSKYIGEKSREKLAKKLQGCWVQLAQSTHGSRCLDKIWIWSHQKQRMFIMEELAAAGEILRASKSGKIILNKLNVPLFVRNKKDWTESQGKEEKMKALFADIIKKPITQS</sequence>
<dbReference type="PANTHER" id="PTHR13102:SF0">
    <property type="entry name" value="NUCLEOLAR PROTEIN 9"/>
    <property type="match status" value="1"/>
</dbReference>
<reference evidence="4" key="1">
    <citation type="journal article" date="2020" name="G3 (Bethesda)">
        <title>High-Quality Assemblies for Three Invasive Social Wasps from the &lt;i&gt;Vespula&lt;/i&gt; Genus.</title>
        <authorList>
            <person name="Harrop T.W.R."/>
            <person name="Guhlin J."/>
            <person name="McLaughlin G.M."/>
            <person name="Permina E."/>
            <person name="Stockwell P."/>
            <person name="Gilligan J."/>
            <person name="Le Lec M.F."/>
            <person name="Gruber M.A.M."/>
            <person name="Quinn O."/>
            <person name="Lovegrove M."/>
            <person name="Duncan E.J."/>
            <person name="Remnant E.J."/>
            <person name="Van Eeckhoven J."/>
            <person name="Graham B."/>
            <person name="Knapp R.A."/>
            <person name="Langford K.W."/>
            <person name="Kronenberg Z."/>
            <person name="Press M.O."/>
            <person name="Eacker S.M."/>
            <person name="Wilson-Rankin E.E."/>
            <person name="Purcell J."/>
            <person name="Lester P.J."/>
            <person name="Dearden P.K."/>
        </authorList>
    </citation>
    <scope>NUCLEOTIDE SEQUENCE</scope>
    <source>
        <strain evidence="4">Marl-1</strain>
    </source>
</reference>
<dbReference type="GO" id="GO:0030686">
    <property type="term" value="C:90S preribosome"/>
    <property type="evidence" value="ECO:0007669"/>
    <property type="project" value="TreeGrafter"/>
</dbReference>
<evidence type="ECO:0000256" key="3">
    <source>
        <dbReference type="SAM" id="MobiDB-lite"/>
    </source>
</evidence>
<proteinExistence type="predicted"/>
<dbReference type="GO" id="GO:0000480">
    <property type="term" value="P:endonucleolytic cleavage in 5'-ETS of tricistronic rRNA transcript (SSU-rRNA, 5.8S rRNA, LSU-rRNA)"/>
    <property type="evidence" value="ECO:0007669"/>
    <property type="project" value="TreeGrafter"/>
</dbReference>
<dbReference type="GO" id="GO:0000447">
    <property type="term" value="P:endonucleolytic cleavage in ITS1 to separate SSU-rRNA from 5.8S rRNA and LSU-rRNA from tricistronic rRNA transcript (SSU-rRNA, 5.8S rRNA, LSU-rRNA)"/>
    <property type="evidence" value="ECO:0007669"/>
    <property type="project" value="TreeGrafter"/>
</dbReference>
<dbReference type="GO" id="GO:0005730">
    <property type="term" value="C:nucleolus"/>
    <property type="evidence" value="ECO:0007669"/>
    <property type="project" value="TreeGrafter"/>
</dbReference>
<dbReference type="InterPro" id="IPR001313">
    <property type="entry name" value="Pumilio_RNA-bd_rpt"/>
</dbReference>
<evidence type="ECO:0008006" key="6">
    <source>
        <dbReference type="Google" id="ProtNLM"/>
    </source>
</evidence>
<dbReference type="GO" id="GO:0003723">
    <property type="term" value="F:RNA binding"/>
    <property type="evidence" value="ECO:0007669"/>
    <property type="project" value="InterPro"/>
</dbReference>
<dbReference type="PROSITE" id="PS50302">
    <property type="entry name" value="PUM"/>
    <property type="match status" value="1"/>
</dbReference>
<evidence type="ECO:0000313" key="5">
    <source>
        <dbReference type="Proteomes" id="UP000614350"/>
    </source>
</evidence>
<comment type="caution">
    <text evidence="4">The sequence shown here is derived from an EMBL/GenBank/DDBJ whole genome shotgun (WGS) entry which is preliminary data.</text>
</comment>
<dbReference type="Pfam" id="PF22493">
    <property type="entry name" value="PUF_NOP9"/>
    <property type="match status" value="1"/>
</dbReference>
<protein>
    <recommendedName>
        <fullName evidence="6">Nucleolar protein 9</fullName>
    </recommendedName>
</protein>
<dbReference type="GO" id="GO:0030688">
    <property type="term" value="C:preribosome, small subunit precursor"/>
    <property type="evidence" value="ECO:0007669"/>
    <property type="project" value="TreeGrafter"/>
</dbReference>
<evidence type="ECO:0000313" key="4">
    <source>
        <dbReference type="EMBL" id="KAF7411790.1"/>
    </source>
</evidence>
<name>A0A834KSV8_VESVU</name>
<dbReference type="Proteomes" id="UP000614350">
    <property type="component" value="Unassembled WGS sequence"/>
</dbReference>
<evidence type="ECO:0000256" key="1">
    <source>
        <dbReference type="ARBA" id="ARBA00022737"/>
    </source>
</evidence>
<dbReference type="GO" id="GO:0000472">
    <property type="term" value="P:endonucleolytic cleavage to generate mature 5'-end of SSU-rRNA from (SSU-rRNA, 5.8S rRNA, LSU-rRNA)"/>
    <property type="evidence" value="ECO:0007669"/>
    <property type="project" value="TreeGrafter"/>
</dbReference>
<dbReference type="SUPFAM" id="SSF48371">
    <property type="entry name" value="ARM repeat"/>
    <property type="match status" value="1"/>
</dbReference>
<feature type="region of interest" description="Disordered" evidence="3">
    <location>
        <begin position="1"/>
        <end position="32"/>
    </location>
</feature>
<gene>
    <name evidence="4" type="ORF">HZH66_000686</name>
</gene>
<dbReference type="GO" id="GO:0000056">
    <property type="term" value="P:ribosomal small subunit export from nucleus"/>
    <property type="evidence" value="ECO:0007669"/>
    <property type="project" value="TreeGrafter"/>
</dbReference>
<dbReference type="InterPro" id="IPR040000">
    <property type="entry name" value="NOP9"/>
</dbReference>
<dbReference type="EMBL" id="JACSEA010000001">
    <property type="protein sequence ID" value="KAF7411790.1"/>
    <property type="molecule type" value="Genomic_DNA"/>
</dbReference>
<dbReference type="InterPro" id="IPR016024">
    <property type="entry name" value="ARM-type_fold"/>
</dbReference>
<dbReference type="Gene3D" id="1.25.10.10">
    <property type="entry name" value="Leucine-rich Repeat Variant"/>
    <property type="match status" value="2"/>
</dbReference>
<dbReference type="PANTHER" id="PTHR13102">
    <property type="entry name" value="NUCLEOLAR PROTEIN 9"/>
    <property type="match status" value="1"/>
</dbReference>
<feature type="compositionally biased region" description="Basic and acidic residues" evidence="3">
    <location>
        <begin position="1"/>
        <end position="11"/>
    </location>
</feature>
<organism evidence="4 5">
    <name type="scientific">Vespula vulgaris</name>
    <name type="common">Yellow jacket</name>
    <name type="synonym">Wasp</name>
    <dbReference type="NCBI Taxonomy" id="7454"/>
    <lineage>
        <taxon>Eukaryota</taxon>
        <taxon>Metazoa</taxon>
        <taxon>Ecdysozoa</taxon>
        <taxon>Arthropoda</taxon>
        <taxon>Hexapoda</taxon>
        <taxon>Insecta</taxon>
        <taxon>Pterygota</taxon>
        <taxon>Neoptera</taxon>
        <taxon>Endopterygota</taxon>
        <taxon>Hymenoptera</taxon>
        <taxon>Apocrita</taxon>
        <taxon>Aculeata</taxon>
        <taxon>Vespoidea</taxon>
        <taxon>Vespidae</taxon>
        <taxon>Vespinae</taxon>
        <taxon>Vespula</taxon>
    </lineage>
</organism>
<dbReference type="InterPro" id="IPR011989">
    <property type="entry name" value="ARM-like"/>
</dbReference>
<accession>A0A834KSV8</accession>
<keyword evidence="5" id="KW-1185">Reference proteome</keyword>
<dbReference type="AlphaFoldDB" id="A0A834KSV8"/>
<dbReference type="SMART" id="SM00025">
    <property type="entry name" value="Pumilio"/>
    <property type="match status" value="6"/>
</dbReference>
<feature type="repeat" description="Pumilio" evidence="2">
    <location>
        <begin position="108"/>
        <end position="145"/>
    </location>
</feature>
<keyword evidence="1" id="KW-0677">Repeat</keyword>